<gene>
    <name evidence="1" type="ORF">OKA05_14415</name>
</gene>
<keyword evidence="2" id="KW-1185">Reference proteome</keyword>
<evidence type="ECO:0000313" key="1">
    <source>
        <dbReference type="EMBL" id="MCW1923757.1"/>
    </source>
</evidence>
<proteinExistence type="predicted"/>
<evidence type="ECO:0000313" key="2">
    <source>
        <dbReference type="Proteomes" id="UP001320876"/>
    </source>
</evidence>
<dbReference type="Proteomes" id="UP001320876">
    <property type="component" value="Unassembled WGS sequence"/>
</dbReference>
<dbReference type="EMBL" id="JAPDDT010000005">
    <property type="protein sequence ID" value="MCW1923757.1"/>
    <property type="molecule type" value="Genomic_DNA"/>
</dbReference>
<accession>A0ABT3GJQ6</accession>
<sequence>MHGHVMFRFSVAFAILIVGIGQASAVTAAWKVPVERIAPQFDAAPPLEKPPGDSAFFQPGDKLWDLSGSVSWRIQVESHAGDQGDPFAVPEPGEEQMDWKGDWIVWNSRSGMIVARGSWCDVLLAQKAVGFEDFPDVIRIRVEVKGPGEPRSLSLISRSGEKASLELGELRVEVEPVSSGSPDLIIDSPVRVSWPAAGNHGRWQVVTAISFLDGHRYRIACHGAGDQRWELMASAEREFSDGTARKEARWLETSGGVKPWAVFESREKRMHQQLDANRWLGIYPSGAGLSSHLLARSCLQRRADIKPPAELAEWVSAPLADVRFFMEEQGIVFREEGCFAGIDPLSQKVFIVTDKAGQEMAASSFRTFVDGELEPPIWIETNPESGGWGIASRSGEGAEIKRSGDGNGNNLLFHCETTQAADGVTFDHRYVLDVVSGDTKIGKLESNTTLTKGKPQVIGSGTAPDGKEVKVIVTASGPRE</sequence>
<organism evidence="1 2">
    <name type="scientific">Luteolibacter arcticus</name>
    <dbReference type="NCBI Taxonomy" id="1581411"/>
    <lineage>
        <taxon>Bacteria</taxon>
        <taxon>Pseudomonadati</taxon>
        <taxon>Verrucomicrobiota</taxon>
        <taxon>Verrucomicrobiia</taxon>
        <taxon>Verrucomicrobiales</taxon>
        <taxon>Verrucomicrobiaceae</taxon>
        <taxon>Luteolibacter</taxon>
    </lineage>
</organism>
<comment type="caution">
    <text evidence="1">The sequence shown here is derived from an EMBL/GenBank/DDBJ whole genome shotgun (WGS) entry which is preliminary data.</text>
</comment>
<name>A0ABT3GJQ6_9BACT</name>
<protein>
    <submittedName>
        <fullName evidence="1">Uncharacterized protein</fullName>
    </submittedName>
</protein>
<reference evidence="1 2" key="1">
    <citation type="submission" date="2022-10" db="EMBL/GenBank/DDBJ databases">
        <title>Luteolibacter arcticus strain CCTCC AB 2014275, whole genome shotgun sequencing project.</title>
        <authorList>
            <person name="Zhao G."/>
            <person name="Shen L."/>
        </authorList>
    </citation>
    <scope>NUCLEOTIDE SEQUENCE [LARGE SCALE GENOMIC DNA]</scope>
    <source>
        <strain evidence="1 2">CCTCC AB 2014275</strain>
    </source>
</reference>